<protein>
    <submittedName>
        <fullName evidence="1">Uncharacterized protein</fullName>
    </submittedName>
</protein>
<dbReference type="HOGENOM" id="CLU_998181_0_0_1"/>
<gene>
    <name evidence="1" type="ORF">UREG_01295</name>
</gene>
<dbReference type="AlphaFoldDB" id="C4JHD2"/>
<evidence type="ECO:0000313" key="1">
    <source>
        <dbReference type="EMBL" id="EEP76446.1"/>
    </source>
</evidence>
<dbReference type="InParanoid" id="C4JHD2"/>
<keyword evidence="2" id="KW-1185">Reference proteome</keyword>
<dbReference type="VEuPathDB" id="FungiDB:UREG_01295"/>
<accession>C4JHD2</accession>
<evidence type="ECO:0000313" key="2">
    <source>
        <dbReference type="Proteomes" id="UP000002058"/>
    </source>
</evidence>
<name>C4JHD2_UNCRE</name>
<dbReference type="OrthoDB" id="4200434at2759"/>
<reference evidence="2" key="1">
    <citation type="journal article" date="2009" name="Genome Res.">
        <title>Comparative genomic analyses of the human fungal pathogens Coccidioides and their relatives.</title>
        <authorList>
            <person name="Sharpton T.J."/>
            <person name="Stajich J.E."/>
            <person name="Rounsley S.D."/>
            <person name="Gardner M.J."/>
            <person name="Wortman J.R."/>
            <person name="Jordar V.S."/>
            <person name="Maiti R."/>
            <person name="Kodira C.D."/>
            <person name="Neafsey D.E."/>
            <person name="Zeng Q."/>
            <person name="Hung C.-Y."/>
            <person name="McMahan C."/>
            <person name="Muszewska A."/>
            <person name="Grynberg M."/>
            <person name="Mandel M.A."/>
            <person name="Kellner E.M."/>
            <person name="Barker B.M."/>
            <person name="Galgiani J.N."/>
            <person name="Orbach M.J."/>
            <person name="Kirkland T.N."/>
            <person name="Cole G.T."/>
            <person name="Henn M.R."/>
            <person name="Birren B.W."/>
            <person name="Taylor J.W."/>
        </authorList>
    </citation>
    <scope>NUCLEOTIDE SEQUENCE [LARGE SCALE GENOMIC DNA]</scope>
    <source>
        <strain evidence="2">UAMH 1704</strain>
    </source>
</reference>
<proteinExistence type="predicted"/>
<dbReference type="Proteomes" id="UP000002058">
    <property type="component" value="Unassembled WGS sequence"/>
</dbReference>
<dbReference type="EMBL" id="CH476615">
    <property type="protein sequence ID" value="EEP76446.1"/>
    <property type="molecule type" value="Genomic_DNA"/>
</dbReference>
<organism evidence="1 2">
    <name type="scientific">Uncinocarpus reesii (strain UAMH 1704)</name>
    <dbReference type="NCBI Taxonomy" id="336963"/>
    <lineage>
        <taxon>Eukaryota</taxon>
        <taxon>Fungi</taxon>
        <taxon>Dikarya</taxon>
        <taxon>Ascomycota</taxon>
        <taxon>Pezizomycotina</taxon>
        <taxon>Eurotiomycetes</taxon>
        <taxon>Eurotiomycetidae</taxon>
        <taxon>Onygenales</taxon>
        <taxon>Onygenaceae</taxon>
        <taxon>Uncinocarpus</taxon>
    </lineage>
</organism>
<dbReference type="RefSeq" id="XP_002541779.1">
    <property type="nucleotide sequence ID" value="XM_002541733.1"/>
</dbReference>
<dbReference type="eggNOG" id="ENOG502RKTK">
    <property type="taxonomic scope" value="Eukaryota"/>
</dbReference>
<dbReference type="GeneID" id="8444655"/>
<dbReference type="KEGG" id="ure:UREG_01295"/>
<sequence>MGWMGRKNDQEAMSDIEVQSECRAIIENGDRQAENVTEQLPEEPNEMEVMQIVEESQDGRDELADIFSDSESHYILLHDEYFLEASRVFEQEKNWSALVSEARDLINDAKTQRIGVFNHFTIRLLGSISDAKDIYSESMGRRQDREDDAEITGKEDEIIQIISDRLSLLMKSKMELASRENFPSLVDEIHGYILPAAIGLLQSCLMAHFLDGCLSTKGTEQLVLMLACFSELCELISPSEIPLAIFHFPDRLKTVRILLRFLLYVFRTNQGNQTTGNGS</sequence>